<evidence type="ECO:0000313" key="3">
    <source>
        <dbReference type="Proteomes" id="UP000799424"/>
    </source>
</evidence>
<feature type="compositionally biased region" description="Polar residues" evidence="1">
    <location>
        <begin position="247"/>
        <end position="262"/>
    </location>
</feature>
<feature type="compositionally biased region" description="Basic and acidic residues" evidence="1">
    <location>
        <begin position="323"/>
        <end position="349"/>
    </location>
</feature>
<feature type="compositionally biased region" description="Acidic residues" evidence="1">
    <location>
        <begin position="350"/>
        <end position="359"/>
    </location>
</feature>
<accession>A0A6A7A2C9</accession>
<organism evidence="2 3">
    <name type="scientific">Ophiobolus disseminans</name>
    <dbReference type="NCBI Taxonomy" id="1469910"/>
    <lineage>
        <taxon>Eukaryota</taxon>
        <taxon>Fungi</taxon>
        <taxon>Dikarya</taxon>
        <taxon>Ascomycota</taxon>
        <taxon>Pezizomycotina</taxon>
        <taxon>Dothideomycetes</taxon>
        <taxon>Pleosporomycetidae</taxon>
        <taxon>Pleosporales</taxon>
        <taxon>Pleosporineae</taxon>
        <taxon>Phaeosphaeriaceae</taxon>
        <taxon>Ophiobolus</taxon>
    </lineage>
</organism>
<gene>
    <name evidence="2" type="ORF">CC86DRAFT_405416</name>
</gene>
<evidence type="ECO:0000256" key="1">
    <source>
        <dbReference type="SAM" id="MobiDB-lite"/>
    </source>
</evidence>
<feature type="compositionally biased region" description="Polar residues" evidence="1">
    <location>
        <begin position="167"/>
        <end position="180"/>
    </location>
</feature>
<proteinExistence type="predicted"/>
<dbReference type="EMBL" id="MU006224">
    <property type="protein sequence ID" value="KAF2827283.1"/>
    <property type="molecule type" value="Genomic_DNA"/>
</dbReference>
<reference evidence="2" key="1">
    <citation type="journal article" date="2020" name="Stud. Mycol.">
        <title>101 Dothideomycetes genomes: a test case for predicting lifestyles and emergence of pathogens.</title>
        <authorList>
            <person name="Haridas S."/>
            <person name="Albert R."/>
            <person name="Binder M."/>
            <person name="Bloem J."/>
            <person name="Labutti K."/>
            <person name="Salamov A."/>
            <person name="Andreopoulos B."/>
            <person name="Baker S."/>
            <person name="Barry K."/>
            <person name="Bills G."/>
            <person name="Bluhm B."/>
            <person name="Cannon C."/>
            <person name="Castanera R."/>
            <person name="Culley D."/>
            <person name="Daum C."/>
            <person name="Ezra D."/>
            <person name="Gonzalez J."/>
            <person name="Henrissat B."/>
            <person name="Kuo A."/>
            <person name="Liang C."/>
            <person name="Lipzen A."/>
            <person name="Lutzoni F."/>
            <person name="Magnuson J."/>
            <person name="Mondo S."/>
            <person name="Nolan M."/>
            <person name="Ohm R."/>
            <person name="Pangilinan J."/>
            <person name="Park H.-J."/>
            <person name="Ramirez L."/>
            <person name="Alfaro M."/>
            <person name="Sun H."/>
            <person name="Tritt A."/>
            <person name="Yoshinaga Y."/>
            <person name="Zwiers L.-H."/>
            <person name="Turgeon B."/>
            <person name="Goodwin S."/>
            <person name="Spatafora J."/>
            <person name="Crous P."/>
            <person name="Grigoriev I."/>
        </authorList>
    </citation>
    <scope>NUCLEOTIDE SEQUENCE</scope>
    <source>
        <strain evidence="2">CBS 113818</strain>
    </source>
</reference>
<dbReference type="Proteomes" id="UP000799424">
    <property type="component" value="Unassembled WGS sequence"/>
</dbReference>
<name>A0A6A7A2C9_9PLEO</name>
<sequence>MTDCTHFNHIKATILTHAKLIKPNPETTLSLITTPIAQHYPASQVFIVSKSPSSMAHVLCSAWSIGGEMGGMRTMLRKLQDVNVHYLSGKRLRENFEIGQGISGRGWERVPGTGEEQLVADLPGDGWTGLEEDKEDEVDGEGIGGQEVQPTSDGGYPSTGSGRGHSTPPSSGRQDTASTPSPRPRQHSFDIEVAHSCGHRHEHNNRMATDDLPIPRVPAYASQYEDERRRYPAPRQPTEPRYDTAPRQPTGSNDTHEQNVSPYPSDDVNAPRSSRPPRRSHVGTTDRPSNSRDTPRTTAQTARPPPTRPASGRPVRFSTLSLEDSRVRASVRDDPEVRLEDQTRYHTRVEDEDERDEWR</sequence>
<keyword evidence="3" id="KW-1185">Reference proteome</keyword>
<feature type="compositionally biased region" description="Acidic residues" evidence="1">
    <location>
        <begin position="130"/>
        <end position="140"/>
    </location>
</feature>
<evidence type="ECO:0000313" key="2">
    <source>
        <dbReference type="EMBL" id="KAF2827283.1"/>
    </source>
</evidence>
<dbReference type="AlphaFoldDB" id="A0A6A7A2C9"/>
<protein>
    <submittedName>
        <fullName evidence="2">Uncharacterized protein</fullName>
    </submittedName>
</protein>
<feature type="region of interest" description="Disordered" evidence="1">
    <location>
        <begin position="117"/>
        <end position="186"/>
    </location>
</feature>
<feature type="region of interest" description="Disordered" evidence="1">
    <location>
        <begin position="200"/>
        <end position="359"/>
    </location>
</feature>